<keyword evidence="2" id="KW-0963">Cytoplasm</keyword>
<organism evidence="15 16">
    <name type="scientific">Hyalella azteca</name>
    <name type="common">Amphipod</name>
    <dbReference type="NCBI Taxonomy" id="294128"/>
    <lineage>
        <taxon>Eukaryota</taxon>
        <taxon>Metazoa</taxon>
        <taxon>Ecdysozoa</taxon>
        <taxon>Arthropoda</taxon>
        <taxon>Crustacea</taxon>
        <taxon>Multicrustacea</taxon>
        <taxon>Malacostraca</taxon>
        <taxon>Eumalacostraca</taxon>
        <taxon>Peracarida</taxon>
        <taxon>Amphipoda</taxon>
        <taxon>Senticaudata</taxon>
        <taxon>Talitrida</taxon>
        <taxon>Talitroidea</taxon>
        <taxon>Hyalellidae</taxon>
        <taxon>Hyalella</taxon>
    </lineage>
</organism>
<dbReference type="GO" id="GO:0005858">
    <property type="term" value="C:axonemal dynein complex"/>
    <property type="evidence" value="ECO:0007669"/>
    <property type="project" value="InterPro"/>
</dbReference>
<dbReference type="GO" id="GO:0060285">
    <property type="term" value="P:cilium-dependent cell motility"/>
    <property type="evidence" value="ECO:0007669"/>
    <property type="project" value="TreeGrafter"/>
</dbReference>
<evidence type="ECO:0000256" key="2">
    <source>
        <dbReference type="ARBA" id="ARBA00022490"/>
    </source>
</evidence>
<dbReference type="InterPro" id="IPR039505">
    <property type="entry name" value="DRC1/2_N"/>
</dbReference>
<evidence type="ECO:0000256" key="6">
    <source>
        <dbReference type="ARBA" id="ARBA00023212"/>
    </source>
</evidence>
<feature type="domain" description="Dynein regulatory complex protein 1/2 N-terminal" evidence="14">
    <location>
        <begin position="30"/>
        <end position="127"/>
    </location>
</feature>
<evidence type="ECO:0000256" key="10">
    <source>
        <dbReference type="ARBA" id="ARBA00040899"/>
    </source>
</evidence>
<dbReference type="InterPro" id="IPR039750">
    <property type="entry name" value="DRC1/DRC2"/>
</dbReference>
<keyword evidence="7" id="KW-0966">Cell projection</keyword>
<name>A0A8B7NTE9_HYAAZ</name>
<evidence type="ECO:0000256" key="7">
    <source>
        <dbReference type="ARBA" id="ARBA00023273"/>
    </source>
</evidence>
<keyword evidence="4" id="KW-0175">Coiled coil</keyword>
<keyword evidence="5" id="KW-0969">Cilium</keyword>
<dbReference type="Pfam" id="PF14772">
    <property type="entry name" value="NYD-SP28"/>
    <property type="match status" value="1"/>
</dbReference>
<keyword evidence="15" id="KW-1185">Reference proteome</keyword>
<feature type="compositionally biased region" description="Basic and acidic residues" evidence="13">
    <location>
        <begin position="10"/>
        <end position="22"/>
    </location>
</feature>
<dbReference type="PANTHER" id="PTHR21625:SF0">
    <property type="entry name" value="DYNEIN REGULATORY COMPLEX SUBUNIT 2"/>
    <property type="match status" value="1"/>
</dbReference>
<dbReference type="KEGG" id="hazt:108673642"/>
<gene>
    <name evidence="16" type="primary">LOC108673642</name>
</gene>
<dbReference type="AlphaFoldDB" id="A0A8B7NTE9"/>
<dbReference type="PANTHER" id="PTHR21625">
    <property type="entry name" value="NYD-SP28 PROTEIN"/>
    <property type="match status" value="1"/>
</dbReference>
<evidence type="ECO:0000313" key="16">
    <source>
        <dbReference type="RefSeq" id="XP_018016987.1"/>
    </source>
</evidence>
<evidence type="ECO:0000256" key="8">
    <source>
        <dbReference type="ARBA" id="ARBA00037841"/>
    </source>
</evidence>
<evidence type="ECO:0000313" key="15">
    <source>
        <dbReference type="Proteomes" id="UP000694843"/>
    </source>
</evidence>
<dbReference type="GO" id="GO:0003352">
    <property type="term" value="P:regulation of cilium movement"/>
    <property type="evidence" value="ECO:0007669"/>
    <property type="project" value="TreeGrafter"/>
</dbReference>
<comment type="subcellular location">
    <subcellularLocation>
        <location evidence="1">Cytoplasm</location>
        <location evidence="1">Cytoskeleton</location>
        <location evidence="1">Flagellum axoneme</location>
    </subcellularLocation>
    <subcellularLocation>
        <location evidence="8">Cytoplasm</location>
        <location evidence="8">Cytoskeleton</location>
        <location evidence="8">Flagellum basal body</location>
    </subcellularLocation>
</comment>
<evidence type="ECO:0000256" key="4">
    <source>
        <dbReference type="ARBA" id="ARBA00023054"/>
    </source>
</evidence>
<evidence type="ECO:0000256" key="11">
    <source>
        <dbReference type="ARBA" id="ARBA00041517"/>
    </source>
</evidence>
<dbReference type="Proteomes" id="UP000694843">
    <property type="component" value="Unplaced"/>
</dbReference>
<protein>
    <recommendedName>
        <fullName evidence="10">Dynein regulatory complex subunit 2</fullName>
    </recommendedName>
    <alternativeName>
        <fullName evidence="11">Coiled-coil domain-containing protein 65</fullName>
    </alternativeName>
</protein>
<comment type="similarity">
    <text evidence="9">Belongs to the DRC2 family.</text>
</comment>
<evidence type="ECO:0000259" key="14">
    <source>
        <dbReference type="Pfam" id="PF14772"/>
    </source>
</evidence>
<keyword evidence="6" id="KW-0206">Cytoskeleton</keyword>
<proteinExistence type="inferred from homology"/>
<evidence type="ECO:0000256" key="9">
    <source>
        <dbReference type="ARBA" id="ARBA00038424"/>
    </source>
</evidence>
<accession>A0A8B7NTE9</accession>
<keyword evidence="3" id="KW-0282">Flagellum</keyword>
<dbReference type="RefSeq" id="XP_018016987.1">
    <property type="nucleotide sequence ID" value="XM_018161498.1"/>
</dbReference>
<evidence type="ECO:0000256" key="12">
    <source>
        <dbReference type="ARBA" id="ARBA00045865"/>
    </source>
</evidence>
<evidence type="ECO:0000256" key="1">
    <source>
        <dbReference type="ARBA" id="ARBA00004611"/>
    </source>
</evidence>
<dbReference type="GO" id="GO:0070286">
    <property type="term" value="P:axonemal dynein complex assembly"/>
    <property type="evidence" value="ECO:0007669"/>
    <property type="project" value="InterPro"/>
</dbReference>
<evidence type="ECO:0000256" key="13">
    <source>
        <dbReference type="SAM" id="MobiDB-lite"/>
    </source>
</evidence>
<dbReference type="GeneID" id="108673642"/>
<dbReference type="OrthoDB" id="6365636at2759"/>
<evidence type="ECO:0000256" key="5">
    <source>
        <dbReference type="ARBA" id="ARBA00023069"/>
    </source>
</evidence>
<comment type="function">
    <text evidence="12">Component of the nexin-dynein regulatory complex (N-DRC), a key regulator of ciliary/flagellar motility which maintains the alignment and integrity of the distal axoneme and regulates microtubule sliding in motile axonemes. Plays a critical role in the assembly of N-DRC and also stabilizes the assembly of multiple inner dynein arms and radial spokes. Coassembles with DRC1 to form a central scaffold needed for assembly of the N-DRC and its attachment to the outer doublet microtubules.</text>
</comment>
<sequence>MGRSRRKGRSMGDRLARMSVEQRKHYLEKKAAQEEEDLRRREELVGAFLKRKLSDEQRMGRINEAKLNTKWRTILRQAKTESLRTQLQCLVLGTEDAVAAQDRLAYVLRAQLQQAHQHHTTALNAHACATNALTESPLVLNEVLKFPNTDYCPYR</sequence>
<feature type="region of interest" description="Disordered" evidence="13">
    <location>
        <begin position="1"/>
        <end position="22"/>
    </location>
</feature>
<evidence type="ECO:0000256" key="3">
    <source>
        <dbReference type="ARBA" id="ARBA00022846"/>
    </source>
</evidence>
<reference evidence="16" key="1">
    <citation type="submission" date="2025-08" db="UniProtKB">
        <authorList>
            <consortium name="RefSeq"/>
        </authorList>
    </citation>
    <scope>IDENTIFICATION</scope>
    <source>
        <tissue evidence="16">Whole organism</tissue>
    </source>
</reference>